<dbReference type="GO" id="GO:0006355">
    <property type="term" value="P:regulation of DNA-templated transcription"/>
    <property type="evidence" value="ECO:0007669"/>
    <property type="project" value="TreeGrafter"/>
</dbReference>
<dbReference type="InterPro" id="IPR000014">
    <property type="entry name" value="PAS"/>
</dbReference>
<dbReference type="EC" id="2.7.13.3" evidence="2"/>
<keyword evidence="3 8" id="KW-0597">Phosphoprotein</keyword>
<dbReference type="GO" id="GO:0000155">
    <property type="term" value="F:phosphorelay sensor kinase activity"/>
    <property type="evidence" value="ECO:0007669"/>
    <property type="project" value="InterPro"/>
</dbReference>
<dbReference type="GO" id="GO:0000156">
    <property type="term" value="F:phosphorelay response regulator activity"/>
    <property type="evidence" value="ECO:0007669"/>
    <property type="project" value="TreeGrafter"/>
</dbReference>
<dbReference type="InterPro" id="IPR005467">
    <property type="entry name" value="His_kinase_dom"/>
</dbReference>
<dbReference type="PROSITE" id="PS50109">
    <property type="entry name" value="HIS_KIN"/>
    <property type="match status" value="1"/>
</dbReference>
<keyword evidence="12" id="KW-0808">Transferase</keyword>
<accession>A0A7J0BHA6</accession>
<dbReference type="SMART" id="SM00448">
    <property type="entry name" value="REC"/>
    <property type="match status" value="1"/>
</dbReference>
<dbReference type="Gene3D" id="1.10.287.130">
    <property type="match status" value="1"/>
</dbReference>
<dbReference type="InterPro" id="IPR035965">
    <property type="entry name" value="PAS-like_dom_sf"/>
</dbReference>
<dbReference type="Pfam" id="PF00072">
    <property type="entry name" value="Response_reg"/>
    <property type="match status" value="1"/>
</dbReference>
<evidence type="ECO:0000256" key="8">
    <source>
        <dbReference type="PROSITE-ProRule" id="PRU00169"/>
    </source>
</evidence>
<dbReference type="InterPro" id="IPR036097">
    <property type="entry name" value="HisK_dim/P_sf"/>
</dbReference>
<feature type="domain" description="Histidine kinase" evidence="9">
    <location>
        <begin position="290"/>
        <end position="489"/>
    </location>
</feature>
<evidence type="ECO:0000256" key="1">
    <source>
        <dbReference type="ARBA" id="ARBA00000085"/>
    </source>
</evidence>
<dbReference type="InterPro" id="IPR003661">
    <property type="entry name" value="HisK_dim/P_dom"/>
</dbReference>
<comment type="catalytic activity">
    <reaction evidence="1">
        <text>ATP + protein L-histidine = ADP + protein N-phospho-L-histidine.</text>
        <dbReference type="EC" id="2.7.13.3"/>
    </reaction>
</comment>
<gene>
    <name evidence="12" type="ORF">DSM101010T_09470</name>
</gene>
<evidence type="ECO:0000313" key="12">
    <source>
        <dbReference type="EMBL" id="GFM32582.1"/>
    </source>
</evidence>
<dbReference type="Gene3D" id="3.30.450.20">
    <property type="entry name" value="PAS domain"/>
    <property type="match status" value="1"/>
</dbReference>
<dbReference type="Gene3D" id="3.30.565.10">
    <property type="entry name" value="Histidine kinase-like ATPase, C-terminal domain"/>
    <property type="match status" value="1"/>
</dbReference>
<dbReference type="PROSITE" id="PS50112">
    <property type="entry name" value="PAS"/>
    <property type="match status" value="1"/>
</dbReference>
<dbReference type="CDD" id="cd00130">
    <property type="entry name" value="PAS"/>
    <property type="match status" value="1"/>
</dbReference>
<dbReference type="PANTHER" id="PTHR48111:SF1">
    <property type="entry name" value="TWO-COMPONENT RESPONSE REGULATOR ORR33"/>
    <property type="match status" value="1"/>
</dbReference>
<reference evidence="12 13" key="1">
    <citation type="submission" date="2020-05" db="EMBL/GenBank/DDBJ databases">
        <title>Draft genome sequence of Desulfovibrio sp. strain HN2T.</title>
        <authorList>
            <person name="Ueno A."/>
            <person name="Tamazawa S."/>
            <person name="Tamamura S."/>
            <person name="Murakami T."/>
            <person name="Kiyama T."/>
            <person name="Inomata H."/>
            <person name="Amano Y."/>
            <person name="Miyakawa K."/>
            <person name="Tamaki H."/>
            <person name="Naganuma T."/>
            <person name="Kaneko K."/>
        </authorList>
    </citation>
    <scope>NUCLEOTIDE SEQUENCE [LARGE SCALE GENOMIC DNA]</scope>
    <source>
        <strain evidence="12 13">HN2</strain>
    </source>
</reference>
<keyword evidence="13" id="KW-1185">Reference proteome</keyword>
<dbReference type="RefSeq" id="WP_174404279.1">
    <property type="nucleotide sequence ID" value="NZ_BLVO01000012.1"/>
</dbReference>
<dbReference type="EMBL" id="BLVO01000012">
    <property type="protein sequence ID" value="GFM32582.1"/>
    <property type="molecule type" value="Genomic_DNA"/>
</dbReference>
<feature type="domain" description="PAS" evidence="11">
    <location>
        <begin position="146"/>
        <end position="218"/>
    </location>
</feature>
<evidence type="ECO:0000256" key="5">
    <source>
        <dbReference type="ARBA" id="ARBA00023015"/>
    </source>
</evidence>
<dbReference type="SUPFAM" id="SSF47384">
    <property type="entry name" value="Homodimeric domain of signal transducing histidine kinase"/>
    <property type="match status" value="1"/>
</dbReference>
<dbReference type="Gene3D" id="3.40.50.2300">
    <property type="match status" value="1"/>
</dbReference>
<evidence type="ECO:0000256" key="6">
    <source>
        <dbReference type="ARBA" id="ARBA00023125"/>
    </source>
</evidence>
<dbReference type="PROSITE" id="PS50110">
    <property type="entry name" value="RESPONSE_REGULATORY"/>
    <property type="match status" value="1"/>
</dbReference>
<keyword evidence="12" id="KW-0418">Kinase</keyword>
<evidence type="ECO:0000256" key="7">
    <source>
        <dbReference type="ARBA" id="ARBA00023163"/>
    </source>
</evidence>
<dbReference type="GO" id="GO:0005829">
    <property type="term" value="C:cytosol"/>
    <property type="evidence" value="ECO:0007669"/>
    <property type="project" value="TreeGrafter"/>
</dbReference>
<organism evidence="12 13">
    <name type="scientific">Desulfovibrio subterraneus</name>
    <dbReference type="NCBI Taxonomy" id="2718620"/>
    <lineage>
        <taxon>Bacteria</taxon>
        <taxon>Pseudomonadati</taxon>
        <taxon>Thermodesulfobacteriota</taxon>
        <taxon>Desulfovibrionia</taxon>
        <taxon>Desulfovibrionales</taxon>
        <taxon>Desulfovibrionaceae</taxon>
        <taxon>Desulfovibrio</taxon>
    </lineage>
</organism>
<evidence type="ECO:0000259" key="11">
    <source>
        <dbReference type="PROSITE" id="PS50112"/>
    </source>
</evidence>
<dbReference type="GO" id="GO:0000976">
    <property type="term" value="F:transcription cis-regulatory region binding"/>
    <property type="evidence" value="ECO:0007669"/>
    <property type="project" value="TreeGrafter"/>
</dbReference>
<dbReference type="AlphaFoldDB" id="A0A7J0BHA6"/>
<sequence>MQSESQAIHLPENGTTTHSVLTVEDDPVVRDSIAYWLEDAGFNVLQTDNGLTGLQIFREEAPDVVLLDLGIPGIEGNKLLEMMTGESPNTPVIIVSGRAEIDDAIAAFKSGAWDYITKPIVNMDMLEKTVRNCLELKSLKERVTIAESRYYNLVQSLPVVVFSLNGRLELEFMNTTSASVLGYPPEIALSEPDWLLGNVHAAERTAVQNAFANAFSNPGTPFFQEFRFQHKNGYPVQLQAKSISILPPDEETGFAGRMEGVLTDVTERAFLDKMLVQRAKLHTLGAMADEIAHEFRNPIFALGGFARRMQAKYPDIQETGIILQEAARLEQQLDRVKEYLTPVTVTVAECSLNGILKFCADMMRPKLARDRIVPQMDLCTELSPLLSDHDLLTQIGINLITNAALQMAAGEIITLRSFETPGHQHLAVSAPLHTSITLDREQMLMPFEEAGPSRGLAVAYRLAKDVGGLLSVAQEEGILTLTLSLPLPQ</sequence>
<evidence type="ECO:0000256" key="2">
    <source>
        <dbReference type="ARBA" id="ARBA00012438"/>
    </source>
</evidence>
<evidence type="ECO:0000259" key="9">
    <source>
        <dbReference type="PROSITE" id="PS50109"/>
    </source>
</evidence>
<dbReference type="GO" id="GO:0032993">
    <property type="term" value="C:protein-DNA complex"/>
    <property type="evidence" value="ECO:0007669"/>
    <property type="project" value="TreeGrafter"/>
</dbReference>
<dbReference type="Pfam" id="PF08447">
    <property type="entry name" value="PAS_3"/>
    <property type="match status" value="1"/>
</dbReference>
<dbReference type="SUPFAM" id="SSF52172">
    <property type="entry name" value="CheY-like"/>
    <property type="match status" value="1"/>
</dbReference>
<dbReference type="SUPFAM" id="SSF55785">
    <property type="entry name" value="PYP-like sensor domain (PAS domain)"/>
    <property type="match status" value="1"/>
</dbReference>
<name>A0A7J0BHA6_9BACT</name>
<comment type="caution">
    <text evidence="12">The sequence shown here is derived from an EMBL/GenBank/DDBJ whole genome shotgun (WGS) entry which is preliminary data.</text>
</comment>
<keyword evidence="5" id="KW-0805">Transcription regulation</keyword>
<evidence type="ECO:0000313" key="13">
    <source>
        <dbReference type="Proteomes" id="UP000503840"/>
    </source>
</evidence>
<keyword evidence="4" id="KW-0902">Two-component regulatory system</keyword>
<keyword evidence="6" id="KW-0238">DNA-binding</keyword>
<dbReference type="PANTHER" id="PTHR48111">
    <property type="entry name" value="REGULATOR OF RPOS"/>
    <property type="match status" value="1"/>
</dbReference>
<evidence type="ECO:0000259" key="10">
    <source>
        <dbReference type="PROSITE" id="PS50110"/>
    </source>
</evidence>
<dbReference type="InterPro" id="IPR011006">
    <property type="entry name" value="CheY-like_superfamily"/>
</dbReference>
<keyword evidence="7" id="KW-0804">Transcription</keyword>
<dbReference type="InterPro" id="IPR039420">
    <property type="entry name" value="WalR-like"/>
</dbReference>
<dbReference type="InterPro" id="IPR036890">
    <property type="entry name" value="HATPase_C_sf"/>
</dbReference>
<dbReference type="CDD" id="cd00082">
    <property type="entry name" value="HisKA"/>
    <property type="match status" value="1"/>
</dbReference>
<evidence type="ECO:0000256" key="3">
    <source>
        <dbReference type="ARBA" id="ARBA00022553"/>
    </source>
</evidence>
<feature type="modified residue" description="4-aspartylphosphate" evidence="8">
    <location>
        <position position="68"/>
    </location>
</feature>
<proteinExistence type="predicted"/>
<feature type="domain" description="Response regulatory" evidence="10">
    <location>
        <begin position="19"/>
        <end position="133"/>
    </location>
</feature>
<protein>
    <recommendedName>
        <fullName evidence="2">histidine kinase</fullName>
        <ecNumber evidence="2">2.7.13.3</ecNumber>
    </recommendedName>
</protein>
<dbReference type="Proteomes" id="UP000503840">
    <property type="component" value="Unassembled WGS sequence"/>
</dbReference>
<dbReference type="InterPro" id="IPR013655">
    <property type="entry name" value="PAS_fold_3"/>
</dbReference>
<dbReference type="SUPFAM" id="SSF55874">
    <property type="entry name" value="ATPase domain of HSP90 chaperone/DNA topoisomerase II/histidine kinase"/>
    <property type="match status" value="1"/>
</dbReference>
<dbReference type="InterPro" id="IPR001789">
    <property type="entry name" value="Sig_transdc_resp-reg_receiver"/>
</dbReference>
<evidence type="ECO:0000256" key="4">
    <source>
        <dbReference type="ARBA" id="ARBA00023012"/>
    </source>
</evidence>